<feature type="compositionally biased region" description="Basic and acidic residues" evidence="1">
    <location>
        <begin position="9"/>
        <end position="22"/>
    </location>
</feature>
<dbReference type="GO" id="GO:0004386">
    <property type="term" value="F:helicase activity"/>
    <property type="evidence" value="ECO:0007669"/>
    <property type="project" value="UniProtKB-KW"/>
</dbReference>
<evidence type="ECO:0000313" key="2">
    <source>
        <dbReference type="EMBL" id="JAR87390.1"/>
    </source>
</evidence>
<dbReference type="EMBL" id="GEIB01000515">
    <property type="protein sequence ID" value="JAR87390.1"/>
    <property type="molecule type" value="Transcribed_RNA"/>
</dbReference>
<dbReference type="GO" id="GO:1990904">
    <property type="term" value="C:ribonucleoprotein complex"/>
    <property type="evidence" value="ECO:0007669"/>
    <property type="project" value="UniProtKB-KW"/>
</dbReference>
<accession>A0A147B9D1</accession>
<protein>
    <submittedName>
        <fullName evidence="2">U5 small nuclear ribonucleoprotein 200 kDa helicase like</fullName>
    </submittedName>
</protein>
<organism evidence="2">
    <name type="scientific">Alectorobius mimon</name>
    <dbReference type="NCBI Taxonomy" id="360319"/>
    <lineage>
        <taxon>Eukaryota</taxon>
        <taxon>Metazoa</taxon>
        <taxon>Ecdysozoa</taxon>
        <taxon>Arthropoda</taxon>
        <taxon>Chelicerata</taxon>
        <taxon>Arachnida</taxon>
        <taxon>Acari</taxon>
        <taxon>Parasitiformes</taxon>
        <taxon>Ixodida</taxon>
        <taxon>Ixodoidea</taxon>
        <taxon>Argasidae</taxon>
        <taxon>Ornithodorinae</taxon>
        <taxon>Alectorobius</taxon>
    </lineage>
</organism>
<evidence type="ECO:0000256" key="1">
    <source>
        <dbReference type="SAM" id="MobiDB-lite"/>
    </source>
</evidence>
<dbReference type="AlphaFoldDB" id="A0A147B9D1"/>
<keyword evidence="2" id="KW-0067">ATP-binding</keyword>
<sequence length="144" mass="15067">AEVDGASADTDKGEHGRADGQSERPPAGLHISAETGGSGADGRHGVCDTERRAVDEGHLRDRASSRMGPARRQGAEPVQDDRQAHVAVHDASPPVPEGSGRSGQEGGKEELPLGPPLRPGRQRDRRTAPHAQAGKARPPLRPPV</sequence>
<feature type="non-terminal residue" evidence="2">
    <location>
        <position position="144"/>
    </location>
</feature>
<proteinExistence type="predicted"/>
<feature type="compositionally biased region" description="Basic and acidic residues" evidence="1">
    <location>
        <begin position="41"/>
        <end position="64"/>
    </location>
</feature>
<feature type="non-terminal residue" evidence="2">
    <location>
        <position position="1"/>
    </location>
</feature>
<reference evidence="2" key="1">
    <citation type="submission" date="2016-03" db="EMBL/GenBank/DDBJ databases">
        <title>Gut transcriptome analysis on engorged females of Ornithodoros mimon (Acari: Argasidae) and phylogenetic inferences of soft ticks.</title>
        <authorList>
            <person name="Landulfo G.A."/>
            <person name="Giovanni D."/>
            <person name="Carvalho E."/>
            <person name="Junqueira-de-Azevedo I."/>
            <person name="Patane J."/>
            <person name="Mendoca R."/>
            <person name="Barros-Battesti D."/>
        </authorList>
    </citation>
    <scope>NUCLEOTIDE SEQUENCE</scope>
    <source>
        <strain evidence="2">Females</strain>
        <tissue evidence="2">Gut</tissue>
    </source>
</reference>
<keyword evidence="2" id="KW-0347">Helicase</keyword>
<feature type="region of interest" description="Disordered" evidence="1">
    <location>
        <begin position="1"/>
        <end position="144"/>
    </location>
</feature>
<name>A0A147B9D1_9ACAR</name>
<keyword evidence="2" id="KW-0687">Ribonucleoprotein</keyword>
<feature type="compositionally biased region" description="Basic and acidic residues" evidence="1">
    <location>
        <begin position="79"/>
        <end position="88"/>
    </location>
</feature>
<keyword evidence="2" id="KW-0378">Hydrolase</keyword>
<keyword evidence="2" id="KW-0547">Nucleotide-binding</keyword>